<keyword evidence="1" id="KW-1133">Transmembrane helix</keyword>
<dbReference type="SMART" id="SM00382">
    <property type="entry name" value="AAA"/>
    <property type="match status" value="1"/>
</dbReference>
<gene>
    <name evidence="3" type="ORF">CC84DRAFT_1151580</name>
</gene>
<dbReference type="EMBL" id="KV441555">
    <property type="protein sequence ID" value="OAG03183.1"/>
    <property type="molecule type" value="Genomic_DNA"/>
</dbReference>
<dbReference type="Pfam" id="PF00004">
    <property type="entry name" value="AAA"/>
    <property type="match status" value="1"/>
</dbReference>
<accession>A0A177C6C3</accession>
<dbReference type="GO" id="GO:0016887">
    <property type="term" value="F:ATP hydrolysis activity"/>
    <property type="evidence" value="ECO:0007669"/>
    <property type="project" value="InterPro"/>
</dbReference>
<feature type="domain" description="AAA+ ATPase" evidence="2">
    <location>
        <begin position="461"/>
        <end position="588"/>
    </location>
</feature>
<evidence type="ECO:0000313" key="3">
    <source>
        <dbReference type="EMBL" id="OAG03183.1"/>
    </source>
</evidence>
<dbReference type="Pfam" id="PF22942">
    <property type="entry name" value="DUF7025"/>
    <property type="match status" value="1"/>
</dbReference>
<keyword evidence="1" id="KW-0812">Transmembrane</keyword>
<name>A0A177C6C3_9PLEO</name>
<dbReference type="InterPro" id="IPR027417">
    <property type="entry name" value="P-loop_NTPase"/>
</dbReference>
<dbReference type="InterPro" id="IPR003593">
    <property type="entry name" value="AAA+_ATPase"/>
</dbReference>
<organism evidence="3 4">
    <name type="scientific">Paraphaeosphaeria sporulosa</name>
    <dbReference type="NCBI Taxonomy" id="1460663"/>
    <lineage>
        <taxon>Eukaryota</taxon>
        <taxon>Fungi</taxon>
        <taxon>Dikarya</taxon>
        <taxon>Ascomycota</taxon>
        <taxon>Pezizomycotina</taxon>
        <taxon>Dothideomycetes</taxon>
        <taxon>Pleosporomycetidae</taxon>
        <taxon>Pleosporales</taxon>
        <taxon>Massarineae</taxon>
        <taxon>Didymosphaeriaceae</taxon>
        <taxon>Paraphaeosphaeria</taxon>
    </lineage>
</organism>
<keyword evidence="3" id="KW-0378">Hydrolase</keyword>
<dbReference type="PANTHER" id="PTHR46411:SF3">
    <property type="entry name" value="AAA+ ATPASE DOMAIN-CONTAINING PROTEIN"/>
    <property type="match status" value="1"/>
</dbReference>
<dbReference type="SUPFAM" id="SSF52540">
    <property type="entry name" value="P-loop containing nucleoside triphosphate hydrolases"/>
    <property type="match status" value="1"/>
</dbReference>
<evidence type="ECO:0000256" key="1">
    <source>
        <dbReference type="SAM" id="Phobius"/>
    </source>
</evidence>
<dbReference type="InParanoid" id="A0A177C6C3"/>
<dbReference type="AlphaFoldDB" id="A0A177C6C3"/>
<dbReference type="InterPro" id="IPR054289">
    <property type="entry name" value="DUF7025"/>
</dbReference>
<dbReference type="Proteomes" id="UP000077069">
    <property type="component" value="Unassembled WGS sequence"/>
</dbReference>
<keyword evidence="1" id="KW-0472">Membrane</keyword>
<proteinExistence type="predicted"/>
<sequence>MDCDQQNSENLPIAYTTLESSPDRSPSIGSLSDLDKNAEHEINLGEICELHVYETRFNSKGEEVVLQVGAKEELDTEEIRSPDAALVLMRCYDESKVLESTILEIRSPYIKKAMVDVIGKYPGVDIGTSGILKIYDEPRCLFHYRDELNAYAQANSDEDVKQHVTYLLKYVRQALRKEIASYETHMASNTETPGLDFDNLWMVFRPGDLLYHNINGEGQVCRLRSMRIQECNTQPLRYAKFWYLSCEIIKCDGEDFIYSWGNTSIFVYDGFRSLSDLEIIPLRFHKDNLRIRESLMARGRVFLTLLGVNHRNYRGTARIFKDIDDDGDAEYETLEVRDFHCIQSDADGRVVVDCEEYVSNIDPSMSDYIQGSKLIRGKDMEHEKLCDDDILICSQEIAGFSFQHRRWGLFKVSGLAEIEYNRQAFDALVLPQHYKDLLISLVNAHQNHLSDFDDLVKGKGKGLLFLLHGEPGVGKTLTAESISEITQRPLYTIGAGEMGQNSALIERELTRTLKLATRWNAYILLDEADVFMVQRSSWDSTRNALVAVLLRVMEYFEGIMFMTTNRLQSIDDAFASRVHLMLAYPQLGEEARRTIWTTFVSSTSSSTVPVWLDDEFLDEVAAYEINGRQIKNVTRLACAIAANDNRELAANDIMKALEAFSDMSYHGPVQPGQPGNPGQSLQSLLPPQPVPIAVHYKRWLDIWTRNYGREIILLLPTAHVVGALLAIGLASALRHGAKFASLAYWRFHK</sequence>
<dbReference type="Gene3D" id="3.40.50.300">
    <property type="entry name" value="P-loop containing nucleotide triphosphate hydrolases"/>
    <property type="match status" value="1"/>
</dbReference>
<keyword evidence="4" id="KW-1185">Reference proteome</keyword>
<dbReference type="GeneID" id="28760239"/>
<reference evidence="3 4" key="1">
    <citation type="submission" date="2016-05" db="EMBL/GenBank/DDBJ databases">
        <title>Comparative analysis of secretome profiles of manganese(II)-oxidizing ascomycete fungi.</title>
        <authorList>
            <consortium name="DOE Joint Genome Institute"/>
            <person name="Zeiner C.A."/>
            <person name="Purvine S.O."/>
            <person name="Zink E.M."/>
            <person name="Wu S."/>
            <person name="Pasa-Tolic L."/>
            <person name="Chaput D.L."/>
            <person name="Haridas S."/>
            <person name="Grigoriev I.V."/>
            <person name="Santelli C.M."/>
            <person name="Hansel C.M."/>
        </authorList>
    </citation>
    <scope>NUCLEOTIDE SEQUENCE [LARGE SCALE GENOMIC DNA]</scope>
    <source>
        <strain evidence="3 4">AP3s5-JAC2a</strain>
    </source>
</reference>
<protein>
    <submittedName>
        <fullName evidence="3">p-loop containing nucleoside triphosphate hydrolase protein</fullName>
    </submittedName>
</protein>
<dbReference type="OrthoDB" id="10042665at2759"/>
<evidence type="ECO:0000259" key="2">
    <source>
        <dbReference type="SMART" id="SM00382"/>
    </source>
</evidence>
<dbReference type="RefSeq" id="XP_018033548.1">
    <property type="nucleotide sequence ID" value="XM_018176753.1"/>
</dbReference>
<evidence type="ECO:0000313" key="4">
    <source>
        <dbReference type="Proteomes" id="UP000077069"/>
    </source>
</evidence>
<dbReference type="InterPro" id="IPR003959">
    <property type="entry name" value="ATPase_AAA_core"/>
</dbReference>
<dbReference type="GO" id="GO:0005524">
    <property type="term" value="F:ATP binding"/>
    <property type="evidence" value="ECO:0007669"/>
    <property type="project" value="InterPro"/>
</dbReference>
<dbReference type="PANTHER" id="PTHR46411">
    <property type="entry name" value="FAMILY ATPASE, PUTATIVE-RELATED"/>
    <property type="match status" value="1"/>
</dbReference>
<feature type="transmembrane region" description="Helical" evidence="1">
    <location>
        <begin position="711"/>
        <end position="733"/>
    </location>
</feature>
<dbReference type="STRING" id="1460663.A0A177C6C3"/>